<dbReference type="InterPro" id="IPR036388">
    <property type="entry name" value="WH-like_DNA-bd_sf"/>
</dbReference>
<feature type="domain" description="Mga helix-turn-helix" evidence="3">
    <location>
        <begin position="80"/>
        <end position="163"/>
    </location>
</feature>
<dbReference type="AlphaFoldDB" id="A0A179EQI7"/>
<reference evidence="4 5" key="1">
    <citation type="submission" date="2016-04" db="EMBL/GenBank/DDBJ databases">
        <title>Draft genome of an Enterococcus thailandicus strain isolated from bovine feces.</title>
        <authorList>
            <person name="Beukers A.G."/>
            <person name="Zaheer R."/>
            <person name="Goji N."/>
            <person name="Cook S.R."/>
            <person name="Amoako K."/>
            <person name="Chaves A.V."/>
            <person name="Ward M.P."/>
            <person name="Mcallister T.A."/>
        </authorList>
    </citation>
    <scope>NUCLEOTIDE SEQUENCE [LARGE SCALE GENOMIC DNA]</scope>
    <source>
        <strain evidence="4 5">F0711D 46</strain>
    </source>
</reference>
<dbReference type="PANTHER" id="PTHR30185">
    <property type="entry name" value="CRYPTIC BETA-GLUCOSIDE BGL OPERON ANTITERMINATOR"/>
    <property type="match status" value="1"/>
</dbReference>
<dbReference type="InterPro" id="IPR050661">
    <property type="entry name" value="BglG_antiterminators"/>
</dbReference>
<evidence type="ECO:0000256" key="2">
    <source>
        <dbReference type="ARBA" id="ARBA00023163"/>
    </source>
</evidence>
<keyword evidence="5" id="KW-1185">Reference proteome</keyword>
<evidence type="ECO:0000259" key="3">
    <source>
        <dbReference type="Pfam" id="PF05043"/>
    </source>
</evidence>
<sequence length="499" mass="59294">MELFNLLEKNGKIQISIIHYLLDKNLTADIPKLLIDLTITSFLFNNNVEELTFILNDLELDLSLEVDHEQNQVTLKKSNQTSLDKLYYYYLQESIKYQILRHLYYHSSYSIYALSQKFLISEAAVYRHITGLNQLLDEFNLKIRRGRITGDELQICYFFFQLFWNSVPLEEIQGKENDHNSLLFVSFLEKKLKQPFGSTTRLKLYLWIRILKKRTKKLNNPPSVESMTMLSDDYLDDPVYQLVRESYFLSVSPSAEFQFEYKATYLYLFISSLFVIERSNRFLLKSDDWPTFNTKVIELNKMVVQHVKTAYQIDSAEIDSRFIQEWKYFLTQLHSTIVYFKGNITFFEEQMLFDRLVNQSIFTPNFELVQQIIQETEDTLGFSLLETTKQLVTRIHLYFINQMRRFSKLTIQIGVFCSRDNLQTNIMMESIKNEFDTKFYIHCEEAEVKKDYDLLISDSAFGIQQFSFKDLYIINDFKTQADIQALTRLLKDYSKKEGI</sequence>
<evidence type="ECO:0000313" key="4">
    <source>
        <dbReference type="EMBL" id="OAQ55497.1"/>
    </source>
</evidence>
<dbReference type="InterPro" id="IPR007737">
    <property type="entry name" value="Mga_HTH"/>
</dbReference>
<dbReference type="RefSeq" id="WP_067484015.1">
    <property type="nucleotide sequence ID" value="NZ_JBKIZR010000004.1"/>
</dbReference>
<name>A0A179EQI7_ENTTH</name>
<accession>A0A179EQI7</accession>
<evidence type="ECO:0000256" key="1">
    <source>
        <dbReference type="ARBA" id="ARBA00023015"/>
    </source>
</evidence>
<gene>
    <name evidence="4" type="ORF">A6E74_08380</name>
</gene>
<proteinExistence type="predicted"/>
<organism evidence="4 5">
    <name type="scientific">Enterococcus thailandicus</name>
    <dbReference type="NCBI Taxonomy" id="417368"/>
    <lineage>
        <taxon>Bacteria</taxon>
        <taxon>Bacillati</taxon>
        <taxon>Bacillota</taxon>
        <taxon>Bacilli</taxon>
        <taxon>Lactobacillales</taxon>
        <taxon>Enterococcaceae</taxon>
        <taxon>Enterococcus</taxon>
    </lineage>
</organism>
<protein>
    <recommendedName>
        <fullName evidence="3">Mga helix-turn-helix domain-containing protein</fullName>
    </recommendedName>
</protein>
<evidence type="ECO:0000313" key="5">
    <source>
        <dbReference type="Proteomes" id="UP000078516"/>
    </source>
</evidence>
<dbReference type="Gene3D" id="1.10.10.10">
    <property type="entry name" value="Winged helix-like DNA-binding domain superfamily/Winged helix DNA-binding domain"/>
    <property type="match status" value="1"/>
</dbReference>
<dbReference type="Pfam" id="PF05043">
    <property type="entry name" value="Mga"/>
    <property type="match status" value="1"/>
</dbReference>
<keyword evidence="1" id="KW-0805">Transcription regulation</keyword>
<comment type="caution">
    <text evidence="4">The sequence shown here is derived from an EMBL/GenBank/DDBJ whole genome shotgun (WGS) entry which is preliminary data.</text>
</comment>
<dbReference type="PANTHER" id="PTHR30185:SF18">
    <property type="entry name" value="TRANSCRIPTIONAL REGULATOR MTLR"/>
    <property type="match status" value="1"/>
</dbReference>
<keyword evidence="2" id="KW-0804">Transcription</keyword>
<dbReference type="EMBL" id="LWMN01000013">
    <property type="protein sequence ID" value="OAQ55497.1"/>
    <property type="molecule type" value="Genomic_DNA"/>
</dbReference>
<dbReference type="Proteomes" id="UP000078516">
    <property type="component" value="Unassembled WGS sequence"/>
</dbReference>